<dbReference type="OrthoDB" id="501320at2"/>
<dbReference type="AlphaFoldDB" id="A0A1D8GF67"/>
<dbReference type="STRING" id="1424294.Gferi_08175"/>
<evidence type="ECO:0000256" key="8">
    <source>
        <dbReference type="ARBA" id="ARBA00023136"/>
    </source>
</evidence>
<feature type="domain" description="ABC transporter" evidence="9">
    <location>
        <begin position="4"/>
        <end position="215"/>
    </location>
</feature>
<keyword evidence="3" id="KW-0813">Transport</keyword>
<dbReference type="InterPro" id="IPR027417">
    <property type="entry name" value="P-loop_NTPase"/>
</dbReference>
<evidence type="ECO:0000256" key="7">
    <source>
        <dbReference type="ARBA" id="ARBA00022967"/>
    </source>
</evidence>
<dbReference type="PANTHER" id="PTHR43553">
    <property type="entry name" value="HEAVY METAL TRANSPORTER"/>
    <property type="match status" value="1"/>
</dbReference>
<dbReference type="InterPro" id="IPR003439">
    <property type="entry name" value="ABC_transporter-like_ATP-bd"/>
</dbReference>
<keyword evidence="4" id="KW-1003">Cell membrane</keyword>
<evidence type="ECO:0000256" key="6">
    <source>
        <dbReference type="ARBA" id="ARBA00022840"/>
    </source>
</evidence>
<proteinExistence type="inferred from homology"/>
<dbReference type="Proteomes" id="UP000095743">
    <property type="component" value="Chromosome"/>
</dbReference>
<dbReference type="SUPFAM" id="SSF52540">
    <property type="entry name" value="P-loop containing nucleoside triphosphate hydrolases"/>
    <property type="match status" value="1"/>
</dbReference>
<evidence type="ECO:0000313" key="11">
    <source>
        <dbReference type="Proteomes" id="UP000095743"/>
    </source>
</evidence>
<evidence type="ECO:0000256" key="1">
    <source>
        <dbReference type="ARBA" id="ARBA00004202"/>
    </source>
</evidence>
<sequence>MNAVEIRDLSFKYKGSKENILKNINLEIKKGEITAIVGKSGCGKSTLCRCICGLIPRVYPGKLSGDVLLFGEHIKDMNLAQIVPVVGMIFQNPSTQLFSPTIEDELAFGPENLCVDREEIGKRMNAMLEVIHMEDYRYENPNHLSGGQQQLIAIASVLMLNPKILICDEIMSWIDEDGRDVVKKVLLKLKREGKTIIMVDHNTENIEIADKIIYV</sequence>
<comment type="similarity">
    <text evidence="2">Belongs to the ABC transporter superfamily.</text>
</comment>
<dbReference type="InterPro" id="IPR050095">
    <property type="entry name" value="ECF_ABC_transporter_ATP-bd"/>
</dbReference>
<dbReference type="Pfam" id="PF00005">
    <property type="entry name" value="ABC_tran"/>
    <property type="match status" value="1"/>
</dbReference>
<dbReference type="InterPro" id="IPR003593">
    <property type="entry name" value="AAA+_ATPase"/>
</dbReference>
<dbReference type="InterPro" id="IPR017871">
    <property type="entry name" value="ABC_transporter-like_CS"/>
</dbReference>
<name>A0A1D8GF67_9FIRM</name>
<comment type="subcellular location">
    <subcellularLocation>
        <location evidence="1">Cell membrane</location>
        <topology evidence="1">Peripheral membrane protein</topology>
    </subcellularLocation>
</comment>
<dbReference type="InterPro" id="IPR015856">
    <property type="entry name" value="ABC_transpr_CbiO/EcfA_su"/>
</dbReference>
<dbReference type="CDD" id="cd03225">
    <property type="entry name" value="ABC_cobalt_CbiO_domain1"/>
    <property type="match status" value="1"/>
</dbReference>
<keyword evidence="5" id="KW-0547">Nucleotide-binding</keyword>
<dbReference type="GO" id="GO:0016887">
    <property type="term" value="F:ATP hydrolysis activity"/>
    <property type="evidence" value="ECO:0007669"/>
    <property type="project" value="InterPro"/>
</dbReference>
<reference evidence="10 11" key="1">
    <citation type="submission" date="2016-09" db="EMBL/GenBank/DDBJ databases">
        <title>Genomic analysis reveals versatility of anaerobic energy metabolism of Geosporobacter ferrireducens IRF9 of phylum Firmicutes.</title>
        <authorList>
            <person name="Kim S.-J."/>
        </authorList>
    </citation>
    <scope>NUCLEOTIDE SEQUENCE [LARGE SCALE GENOMIC DNA]</scope>
    <source>
        <strain evidence="10 11">IRF9</strain>
    </source>
</reference>
<accession>A0A1D8GF67</accession>
<dbReference type="PROSITE" id="PS50893">
    <property type="entry name" value="ABC_TRANSPORTER_2"/>
    <property type="match status" value="1"/>
</dbReference>
<dbReference type="PROSITE" id="PS00211">
    <property type="entry name" value="ABC_TRANSPORTER_1"/>
    <property type="match status" value="1"/>
</dbReference>
<protein>
    <submittedName>
        <fullName evidence="10">ABC transporter ATP-binding protein</fullName>
    </submittedName>
</protein>
<evidence type="ECO:0000256" key="3">
    <source>
        <dbReference type="ARBA" id="ARBA00022448"/>
    </source>
</evidence>
<keyword evidence="8" id="KW-0472">Membrane</keyword>
<evidence type="ECO:0000256" key="5">
    <source>
        <dbReference type="ARBA" id="ARBA00022741"/>
    </source>
</evidence>
<organism evidence="10 11">
    <name type="scientific">Geosporobacter ferrireducens</name>
    <dbReference type="NCBI Taxonomy" id="1424294"/>
    <lineage>
        <taxon>Bacteria</taxon>
        <taxon>Bacillati</taxon>
        <taxon>Bacillota</taxon>
        <taxon>Clostridia</taxon>
        <taxon>Peptostreptococcales</taxon>
        <taxon>Thermotaleaceae</taxon>
        <taxon>Geosporobacter</taxon>
    </lineage>
</organism>
<evidence type="ECO:0000259" key="9">
    <source>
        <dbReference type="PROSITE" id="PS50893"/>
    </source>
</evidence>
<evidence type="ECO:0000313" key="10">
    <source>
        <dbReference type="EMBL" id="AOT69555.1"/>
    </source>
</evidence>
<dbReference type="SMART" id="SM00382">
    <property type="entry name" value="AAA"/>
    <property type="match status" value="1"/>
</dbReference>
<evidence type="ECO:0000256" key="4">
    <source>
        <dbReference type="ARBA" id="ARBA00022475"/>
    </source>
</evidence>
<dbReference type="GO" id="GO:0005524">
    <property type="term" value="F:ATP binding"/>
    <property type="evidence" value="ECO:0007669"/>
    <property type="project" value="UniProtKB-KW"/>
</dbReference>
<keyword evidence="11" id="KW-1185">Reference proteome</keyword>
<dbReference type="KEGG" id="gfe:Gferi_08175"/>
<dbReference type="GO" id="GO:0043190">
    <property type="term" value="C:ATP-binding cassette (ABC) transporter complex"/>
    <property type="evidence" value="ECO:0007669"/>
    <property type="project" value="TreeGrafter"/>
</dbReference>
<gene>
    <name evidence="10" type="ORF">Gferi_08175</name>
</gene>
<keyword evidence="7" id="KW-1278">Translocase</keyword>
<dbReference type="Gene3D" id="3.40.50.300">
    <property type="entry name" value="P-loop containing nucleotide triphosphate hydrolases"/>
    <property type="match status" value="1"/>
</dbReference>
<evidence type="ECO:0000256" key="2">
    <source>
        <dbReference type="ARBA" id="ARBA00005417"/>
    </source>
</evidence>
<dbReference type="GO" id="GO:0042626">
    <property type="term" value="F:ATPase-coupled transmembrane transporter activity"/>
    <property type="evidence" value="ECO:0007669"/>
    <property type="project" value="TreeGrafter"/>
</dbReference>
<keyword evidence="6 10" id="KW-0067">ATP-binding</keyword>
<dbReference type="EMBL" id="CP017269">
    <property type="protein sequence ID" value="AOT69555.1"/>
    <property type="molecule type" value="Genomic_DNA"/>
</dbReference>